<keyword evidence="4" id="KW-1185">Reference proteome</keyword>
<keyword evidence="1" id="KW-0560">Oxidoreductase</keyword>
<dbReference type="FunCoup" id="D1C733">
    <property type="interactions" value="81"/>
</dbReference>
<proteinExistence type="predicted"/>
<evidence type="ECO:0000256" key="1">
    <source>
        <dbReference type="ARBA" id="ARBA00023002"/>
    </source>
</evidence>
<dbReference type="RefSeq" id="WP_012870841.1">
    <property type="nucleotide sequence ID" value="NC_013523.1"/>
</dbReference>
<keyword evidence="3" id="KW-0503">Monooxygenase</keyword>
<dbReference type="EMBL" id="CP001823">
    <property type="protein sequence ID" value="ACZ37794.1"/>
    <property type="molecule type" value="Genomic_DNA"/>
</dbReference>
<evidence type="ECO:0000259" key="2">
    <source>
        <dbReference type="Pfam" id="PF00296"/>
    </source>
</evidence>
<dbReference type="AlphaFoldDB" id="D1C733"/>
<reference evidence="3 4" key="2">
    <citation type="journal article" date="2010" name="Stand. Genomic Sci.">
        <title>Complete genome sequence of Desulfohalobium retbaense type strain (HR(100)).</title>
        <authorList>
            <person name="Spring S."/>
            <person name="Nolan M."/>
            <person name="Lapidus A."/>
            <person name="Glavina Del Rio T."/>
            <person name="Copeland A."/>
            <person name="Tice H."/>
            <person name="Cheng J.F."/>
            <person name="Lucas S."/>
            <person name="Land M."/>
            <person name="Chen F."/>
            <person name="Bruce D."/>
            <person name="Goodwin L."/>
            <person name="Pitluck S."/>
            <person name="Ivanova N."/>
            <person name="Mavromatis K."/>
            <person name="Mikhailova N."/>
            <person name="Pati A."/>
            <person name="Chen A."/>
            <person name="Palaniappan K."/>
            <person name="Hauser L."/>
            <person name="Chang Y.J."/>
            <person name="Jeffries C.D."/>
            <person name="Munk C."/>
            <person name="Kiss H."/>
            <person name="Chain P."/>
            <person name="Han C."/>
            <person name="Brettin T."/>
            <person name="Detter J.C."/>
            <person name="Schuler E."/>
            <person name="Goker M."/>
            <person name="Rohde M."/>
            <person name="Bristow J."/>
            <person name="Eisen J.A."/>
            <person name="Markowitz V."/>
            <person name="Hugenholtz P."/>
            <person name="Kyrpides N.C."/>
            <person name="Klenk H.P."/>
        </authorList>
    </citation>
    <scope>NUCLEOTIDE SEQUENCE [LARGE SCALE GENOMIC DNA]</scope>
    <source>
        <strain evidence="4">ATCC 49802 / DSM 20745 / S 6022</strain>
    </source>
</reference>
<dbReference type="InterPro" id="IPR050564">
    <property type="entry name" value="F420-G6PD/mer"/>
</dbReference>
<dbReference type="STRING" id="479434.Sthe_0355"/>
<dbReference type="InterPro" id="IPR036661">
    <property type="entry name" value="Luciferase-like_sf"/>
</dbReference>
<dbReference type="InterPro" id="IPR011251">
    <property type="entry name" value="Luciferase-like_dom"/>
</dbReference>
<gene>
    <name evidence="3" type="ordered locus">Sthe_0355</name>
</gene>
<dbReference type="PANTHER" id="PTHR43244:SF1">
    <property type="entry name" value="5,10-METHYLENETETRAHYDROMETHANOPTERIN REDUCTASE"/>
    <property type="match status" value="1"/>
</dbReference>
<dbReference type="GO" id="GO:0016705">
    <property type="term" value="F:oxidoreductase activity, acting on paired donors, with incorporation or reduction of molecular oxygen"/>
    <property type="evidence" value="ECO:0007669"/>
    <property type="project" value="InterPro"/>
</dbReference>
<dbReference type="Gene3D" id="3.20.20.30">
    <property type="entry name" value="Luciferase-like domain"/>
    <property type="match status" value="1"/>
</dbReference>
<evidence type="ECO:0000313" key="4">
    <source>
        <dbReference type="Proteomes" id="UP000002027"/>
    </source>
</evidence>
<dbReference type="PANTHER" id="PTHR43244">
    <property type="match status" value="1"/>
</dbReference>
<reference evidence="4" key="1">
    <citation type="submission" date="2009-11" db="EMBL/GenBank/DDBJ databases">
        <title>The complete chromosome 1 of Sphaerobacter thermophilus DSM 20745.</title>
        <authorList>
            <person name="Lucas S."/>
            <person name="Copeland A."/>
            <person name="Lapidus A."/>
            <person name="Glavina del Rio T."/>
            <person name="Dalin E."/>
            <person name="Tice H."/>
            <person name="Bruce D."/>
            <person name="Goodwin L."/>
            <person name="Pitluck S."/>
            <person name="Kyrpides N."/>
            <person name="Mavromatis K."/>
            <person name="Ivanova N."/>
            <person name="Mikhailova N."/>
            <person name="LaButti K.M."/>
            <person name="Clum A."/>
            <person name="Sun H.I."/>
            <person name="Brettin T."/>
            <person name="Detter J.C."/>
            <person name="Han C."/>
            <person name="Larimer F."/>
            <person name="Land M."/>
            <person name="Hauser L."/>
            <person name="Markowitz V."/>
            <person name="Cheng J.F."/>
            <person name="Hugenholtz P."/>
            <person name="Woyke T."/>
            <person name="Wu D."/>
            <person name="Steenblock K."/>
            <person name="Schneider S."/>
            <person name="Pukall R."/>
            <person name="Goeker M."/>
            <person name="Klenk H.P."/>
            <person name="Eisen J.A."/>
        </authorList>
    </citation>
    <scope>NUCLEOTIDE SEQUENCE [LARGE SCALE GENOMIC DNA]</scope>
    <source>
        <strain evidence="4">ATCC 49802 / DSM 20745 / S 6022</strain>
    </source>
</reference>
<dbReference type="CDD" id="cd01097">
    <property type="entry name" value="Tetrahydromethanopterin_reductase"/>
    <property type="match status" value="1"/>
</dbReference>
<dbReference type="Proteomes" id="UP000002027">
    <property type="component" value="Chromosome 1"/>
</dbReference>
<evidence type="ECO:0000313" key="3">
    <source>
        <dbReference type="EMBL" id="ACZ37794.1"/>
    </source>
</evidence>
<dbReference type="Pfam" id="PF00296">
    <property type="entry name" value="Bac_luciferase"/>
    <property type="match status" value="1"/>
</dbReference>
<feature type="domain" description="Luciferase-like" evidence="2">
    <location>
        <begin position="19"/>
        <end position="230"/>
    </location>
</feature>
<protein>
    <submittedName>
        <fullName evidence="3">Luciferase-like monooxygenase</fullName>
    </submittedName>
</protein>
<dbReference type="HOGENOM" id="CLU_027853_6_0_0"/>
<name>D1C733_SPHTD</name>
<dbReference type="eggNOG" id="COG2141">
    <property type="taxonomic scope" value="Bacteria"/>
</dbReference>
<dbReference type="SUPFAM" id="SSF51679">
    <property type="entry name" value="Bacterial luciferase-like"/>
    <property type="match status" value="1"/>
</dbReference>
<dbReference type="OrthoDB" id="9775082at2"/>
<accession>D1C733</accession>
<dbReference type="InParanoid" id="D1C733"/>
<dbReference type="KEGG" id="sti:Sthe_0355"/>
<organism evidence="3 4">
    <name type="scientific">Sphaerobacter thermophilus (strain ATCC 49802 / DSM 20745 / KCCM 41009 / NCIMB 13125 / S 6022)</name>
    <dbReference type="NCBI Taxonomy" id="479434"/>
    <lineage>
        <taxon>Bacteria</taxon>
        <taxon>Pseudomonadati</taxon>
        <taxon>Thermomicrobiota</taxon>
        <taxon>Thermomicrobia</taxon>
        <taxon>Sphaerobacterales</taxon>
        <taxon>Sphaerobacterineae</taxon>
        <taxon>Sphaerobacteraceae</taxon>
        <taxon>Sphaerobacter</taxon>
    </lineage>
</organism>
<sequence>MTDYGHELLFGTFITPVAQPVMHAVDLALVSERAGLDLVTFQDHPYQPAFHDTWTLLSFVASRTERIRVAGNVLNLPLRQPAVLARAAASLDRLSGGRFELGLGAGGFWGPIAAMGGPRRTPGQAVEALEEAIQIIRELWAADQRRGVYFDGTYYQVKGAKRGPAPAHDIEIWIGAYKPRMLRLVGRRADGWIPTLGYLEGGVADLEEMNTYIDEGAAQAGRDPRAVRRFLNIGGRFAPTGRGLFDGPPEAWAEQIAAIALSYGISGFILAADDAATIEIFASEVAPAARALVAAERGRAGVASDPGGQPVH</sequence>
<dbReference type="GO" id="GO:0004497">
    <property type="term" value="F:monooxygenase activity"/>
    <property type="evidence" value="ECO:0007669"/>
    <property type="project" value="UniProtKB-KW"/>
</dbReference>